<evidence type="ECO:0000256" key="4">
    <source>
        <dbReference type="ARBA" id="ARBA00022801"/>
    </source>
</evidence>
<dbReference type="FunFam" id="3.40.50.1820:FF:000335">
    <property type="entry name" value="Carboxypeptidase"/>
    <property type="match status" value="1"/>
</dbReference>
<dbReference type="Gene3D" id="6.10.250.940">
    <property type="match status" value="1"/>
</dbReference>
<proteinExistence type="inferred from homology"/>
<dbReference type="WBParaSite" id="scaffold3537_cov203.g6782">
    <property type="protein sequence ID" value="scaffold3537_cov203.g6782"/>
    <property type="gene ID" value="scaffold3537_cov203.g6782"/>
</dbReference>
<reference evidence="7" key="1">
    <citation type="submission" date="2022-11" db="UniProtKB">
        <authorList>
            <consortium name="WormBaseParasite"/>
        </authorList>
    </citation>
    <scope>IDENTIFICATION</scope>
</reference>
<dbReference type="Proteomes" id="UP000887561">
    <property type="component" value="Unplaced"/>
</dbReference>
<comment type="similarity">
    <text evidence="1 5">Belongs to the peptidase S10 family.</text>
</comment>
<dbReference type="AlphaFoldDB" id="A0A915MF52"/>
<dbReference type="Gene3D" id="3.40.50.11320">
    <property type="match status" value="1"/>
</dbReference>
<dbReference type="SUPFAM" id="SSF53474">
    <property type="entry name" value="alpha/beta-Hydrolases"/>
    <property type="match status" value="1"/>
</dbReference>
<dbReference type="GO" id="GO:0004185">
    <property type="term" value="F:serine-type carboxypeptidase activity"/>
    <property type="evidence" value="ECO:0007669"/>
    <property type="project" value="UniProtKB-UniRule"/>
</dbReference>
<accession>A0A915MF52</accession>
<dbReference type="InterPro" id="IPR018202">
    <property type="entry name" value="Ser_caboxypep_ser_AS"/>
</dbReference>
<dbReference type="PANTHER" id="PTHR11802">
    <property type="entry name" value="SERINE PROTEASE FAMILY S10 SERINE CARBOXYPEPTIDASE"/>
    <property type="match status" value="1"/>
</dbReference>
<dbReference type="InterPro" id="IPR029058">
    <property type="entry name" value="AB_hydrolase_fold"/>
</dbReference>
<evidence type="ECO:0000256" key="5">
    <source>
        <dbReference type="RuleBase" id="RU361156"/>
    </source>
</evidence>
<dbReference type="InterPro" id="IPR001563">
    <property type="entry name" value="Peptidase_S10"/>
</dbReference>
<dbReference type="PROSITE" id="PS00131">
    <property type="entry name" value="CARBOXYPEPT_SER_SER"/>
    <property type="match status" value="1"/>
</dbReference>
<evidence type="ECO:0000256" key="1">
    <source>
        <dbReference type="ARBA" id="ARBA00009431"/>
    </source>
</evidence>
<organism evidence="6 7">
    <name type="scientific">Meloidogyne javanica</name>
    <name type="common">Root-knot nematode worm</name>
    <dbReference type="NCBI Taxonomy" id="6303"/>
    <lineage>
        <taxon>Eukaryota</taxon>
        <taxon>Metazoa</taxon>
        <taxon>Ecdysozoa</taxon>
        <taxon>Nematoda</taxon>
        <taxon>Chromadorea</taxon>
        <taxon>Rhabditida</taxon>
        <taxon>Tylenchina</taxon>
        <taxon>Tylenchomorpha</taxon>
        <taxon>Tylenchoidea</taxon>
        <taxon>Meloidogynidae</taxon>
        <taxon>Meloidogyninae</taxon>
        <taxon>Meloidogyne</taxon>
        <taxon>Meloidogyne incognita group</taxon>
    </lineage>
</organism>
<keyword evidence="6" id="KW-1185">Reference proteome</keyword>
<dbReference type="Pfam" id="PF00450">
    <property type="entry name" value="Peptidase_S10"/>
    <property type="match status" value="1"/>
</dbReference>
<evidence type="ECO:0000313" key="6">
    <source>
        <dbReference type="Proteomes" id="UP000887561"/>
    </source>
</evidence>
<dbReference type="GO" id="GO:0031647">
    <property type="term" value="P:regulation of protein stability"/>
    <property type="evidence" value="ECO:0007669"/>
    <property type="project" value="UniProtKB-ARBA"/>
</dbReference>
<dbReference type="EC" id="3.4.16.-" evidence="5"/>
<evidence type="ECO:0000256" key="2">
    <source>
        <dbReference type="ARBA" id="ARBA00022645"/>
    </source>
</evidence>
<keyword evidence="3 5" id="KW-0645">Protease</keyword>
<keyword evidence="2 5" id="KW-0121">Carboxypeptidase</keyword>
<dbReference type="PANTHER" id="PTHR11802:SF418">
    <property type="entry name" value="SERINE CARBOXYPEPTIDASE CTSA-1.1"/>
    <property type="match status" value="1"/>
</dbReference>
<evidence type="ECO:0000256" key="3">
    <source>
        <dbReference type="ARBA" id="ARBA00022670"/>
    </source>
</evidence>
<dbReference type="GO" id="GO:0006508">
    <property type="term" value="P:proteolysis"/>
    <property type="evidence" value="ECO:0007669"/>
    <property type="project" value="UniProtKB-KW"/>
</dbReference>
<dbReference type="PRINTS" id="PR00724">
    <property type="entry name" value="CRBOXYPTASEC"/>
</dbReference>
<keyword evidence="4 5" id="KW-0378">Hydrolase</keyword>
<dbReference type="GO" id="GO:1904715">
    <property type="term" value="P:negative regulation of chaperone-mediated autophagy"/>
    <property type="evidence" value="ECO:0007669"/>
    <property type="project" value="UniProtKB-ARBA"/>
</dbReference>
<dbReference type="Gene3D" id="3.40.50.1820">
    <property type="entry name" value="alpha/beta hydrolase"/>
    <property type="match status" value="1"/>
</dbReference>
<protein>
    <recommendedName>
        <fullName evidence="5">Carboxypeptidase</fullName>
        <ecNumber evidence="5">3.4.16.-</ecNumber>
    </recommendedName>
</protein>
<name>A0A915MF52_MELJA</name>
<sequence length="437" mass="49574">MFIYCYLQVSKTKFLHYVLTKSQNNPDKDPLILWLNGGPGCSSLLGLFTELGPYLLSEDGSNKLIRNPYAWNKNANVLFLESPAGVGYSYTTDGNLTTNDDETANYNYEALKQFLNKFPEYKGRPTFISGESYAGVYLPMLANLIIKRQKKFPINLKGVLIGNGMLSQIISFNTTPLYAYGHAIIDEELWQYFGKKCCKGCVDTCNIVSLVNKTNTECYNLTVSIFRSINNGISNPYDIYRDCDNMLTKSKILTKNSLLGMFSRTPFILKTLGSSLITENKLENLKIQSEDGSYDEPIIPCINGDILTKYLNLPKVREAFHIPNNITWKECNYDLSAKYDQQYVPLWAHYGDTDIVCNFLIGERVAPQLGITLLTPKTPWIFEDQIGGTITKYDGFTLLTGKFKYTQFSVRGVGHMVPEWAPKRAFYILTQFLNQTI</sequence>
<evidence type="ECO:0000313" key="7">
    <source>
        <dbReference type="WBParaSite" id="scaffold3537_cov203.g6782"/>
    </source>
</evidence>